<proteinExistence type="predicted"/>
<protein>
    <submittedName>
        <fullName evidence="1">Uncharacterized protein</fullName>
    </submittedName>
</protein>
<dbReference type="Proteomes" id="UP001301326">
    <property type="component" value="Chromosome"/>
</dbReference>
<dbReference type="AlphaFoldDB" id="A0AA95HJ25"/>
<accession>A0AA95HJ25</accession>
<gene>
    <name evidence="1" type="ORF">QJT81_06085</name>
</gene>
<dbReference type="EMBL" id="CP124756">
    <property type="protein sequence ID" value="WGZ95554.1"/>
    <property type="molecule type" value="Genomic_DNA"/>
</dbReference>
<reference evidence="1" key="2">
    <citation type="submission" date="2023-04" db="EMBL/GenBank/DDBJ databases">
        <authorList>
            <person name="Beletskiy A.V."/>
            <person name="Mardanov A.V."/>
            <person name="Ravin N.V."/>
        </authorList>
    </citation>
    <scope>NUCLEOTIDE SEQUENCE</scope>
    <source>
        <strain evidence="1">GKL-02</strain>
    </source>
</reference>
<reference evidence="1" key="1">
    <citation type="journal article" date="2023" name="Int. J. Mol. Sci.">
        <title>Metagenomics Revealed a New Genus 'Candidatus Thiocaldithrix dubininis' gen. nov., sp. nov. and a New Species 'Candidatus Thiothrix putei' sp. nov. in the Family Thiotrichaceae, Some Members of Which Have Traits of Both Na+- and H+-Motive Energetics.</title>
        <authorList>
            <person name="Ravin N.V."/>
            <person name="Muntyan M.S."/>
            <person name="Smolyakov D.D."/>
            <person name="Rudenko T.S."/>
            <person name="Beletsky A.V."/>
            <person name="Mardanov A.V."/>
            <person name="Grabovich M.Y."/>
        </authorList>
    </citation>
    <scope>NUCLEOTIDE SEQUENCE</scope>
    <source>
        <strain evidence="1">GKL-02</strain>
    </source>
</reference>
<name>A0AA95HJ25_9GAMM</name>
<evidence type="ECO:0000313" key="1">
    <source>
        <dbReference type="EMBL" id="WGZ95554.1"/>
    </source>
</evidence>
<dbReference type="KEGG" id="tput:QJT81_06085"/>
<sequence length="76" mass="9310">MQEINKVRFNHLWTPLLRTAFYQCNHKLEQGAKEYRQLQNKHPNFAQTSRKLTHDFPQQTNRIIQQIWSHLPQNLR</sequence>
<organism evidence="1">
    <name type="scientific">Candidatus Thiothrix putei</name>
    <dbReference type="NCBI Taxonomy" id="3080811"/>
    <lineage>
        <taxon>Bacteria</taxon>
        <taxon>Pseudomonadati</taxon>
        <taxon>Pseudomonadota</taxon>
        <taxon>Gammaproteobacteria</taxon>
        <taxon>Thiotrichales</taxon>
        <taxon>Thiotrichaceae</taxon>
        <taxon>Thiothrix</taxon>
    </lineage>
</organism>